<dbReference type="SUPFAM" id="SSF53335">
    <property type="entry name" value="S-adenosyl-L-methionine-dependent methyltransferases"/>
    <property type="match status" value="1"/>
</dbReference>
<dbReference type="InterPro" id="IPR050390">
    <property type="entry name" value="C5-Methyltransferase"/>
</dbReference>
<dbReference type="InterPro" id="IPR029063">
    <property type="entry name" value="SAM-dependent_MTases_sf"/>
</dbReference>
<keyword evidence="4 7" id="KW-0949">S-adenosyl-L-methionine</keyword>
<dbReference type="PANTHER" id="PTHR10629">
    <property type="entry name" value="CYTOSINE-SPECIFIC METHYLTRANSFERASE"/>
    <property type="match status" value="1"/>
</dbReference>
<evidence type="ECO:0000256" key="4">
    <source>
        <dbReference type="ARBA" id="ARBA00022691"/>
    </source>
</evidence>
<dbReference type="AlphaFoldDB" id="A0A1M6TTE1"/>
<dbReference type="GO" id="GO:0003677">
    <property type="term" value="F:DNA binding"/>
    <property type="evidence" value="ECO:0007669"/>
    <property type="project" value="TreeGrafter"/>
</dbReference>
<keyword evidence="2 7" id="KW-0489">Methyltransferase</keyword>
<keyword evidence="3 7" id="KW-0808">Transferase</keyword>
<sequence length="237" mass="26746">MKYTFFSNLVSLGDAKKIIETDFRNIDKGYCVVDAQVLKAWEYGVPQSRERVVFIGISRKYANPKILADIEKNSEKSPYYPYPIKTHGEGLQKIVTCKDAFVGLKEPDESSDAAQKAYSKAKYYGKMQGSSEIDMDGVGPTIRSEHHGNIEYRRLSEEHGGKISSELTKGLPERRLSVRECARIQTFPDDYEFIFNDGTNKVSSSEAYKIIGNAVPPLLGYAIGYRLQSIWNDLFGE</sequence>
<dbReference type="Gene3D" id="3.90.120.10">
    <property type="entry name" value="DNA Methylase, subunit A, domain 2"/>
    <property type="match status" value="1"/>
</dbReference>
<dbReference type="Proteomes" id="UP000184275">
    <property type="component" value="Unassembled WGS sequence"/>
</dbReference>
<dbReference type="GO" id="GO:0044027">
    <property type="term" value="P:negative regulation of gene expression via chromosomal CpG island methylation"/>
    <property type="evidence" value="ECO:0007669"/>
    <property type="project" value="TreeGrafter"/>
</dbReference>
<comment type="similarity">
    <text evidence="7">Belongs to the class I-like SAM-binding methyltransferase superfamily. C5-methyltransferase family.</text>
</comment>
<evidence type="ECO:0000256" key="6">
    <source>
        <dbReference type="ARBA" id="ARBA00047422"/>
    </source>
</evidence>
<gene>
    <name evidence="8" type="ORF">SAMN05720469_11118</name>
</gene>
<evidence type="ECO:0000313" key="8">
    <source>
        <dbReference type="EMBL" id="SHK60201.1"/>
    </source>
</evidence>
<dbReference type="InterPro" id="IPR031303">
    <property type="entry name" value="C5_meth_CS"/>
</dbReference>
<keyword evidence="5" id="KW-0680">Restriction system</keyword>
<dbReference type="GO" id="GO:0032259">
    <property type="term" value="P:methylation"/>
    <property type="evidence" value="ECO:0007669"/>
    <property type="project" value="UniProtKB-KW"/>
</dbReference>
<evidence type="ECO:0000313" key="9">
    <source>
        <dbReference type="Proteomes" id="UP000184275"/>
    </source>
</evidence>
<dbReference type="GO" id="GO:0003886">
    <property type="term" value="F:DNA (cytosine-5-)-methyltransferase activity"/>
    <property type="evidence" value="ECO:0007669"/>
    <property type="project" value="UniProtKB-EC"/>
</dbReference>
<accession>A0A1M6TTE1</accession>
<keyword evidence="9" id="KW-1185">Reference proteome</keyword>
<protein>
    <recommendedName>
        <fullName evidence="1">DNA (cytosine-5-)-methyltransferase</fullName>
        <ecNumber evidence="1">2.1.1.37</ecNumber>
    </recommendedName>
</protein>
<dbReference type="InterPro" id="IPR001525">
    <property type="entry name" value="C5_MeTfrase"/>
</dbReference>
<dbReference type="GO" id="GO:0009307">
    <property type="term" value="P:DNA restriction-modification system"/>
    <property type="evidence" value="ECO:0007669"/>
    <property type="project" value="UniProtKB-KW"/>
</dbReference>
<comment type="catalytic activity">
    <reaction evidence="6">
        <text>a 2'-deoxycytidine in DNA + S-adenosyl-L-methionine = a 5-methyl-2'-deoxycytidine in DNA + S-adenosyl-L-homocysteine + H(+)</text>
        <dbReference type="Rhea" id="RHEA:13681"/>
        <dbReference type="Rhea" id="RHEA-COMP:11369"/>
        <dbReference type="Rhea" id="RHEA-COMP:11370"/>
        <dbReference type="ChEBI" id="CHEBI:15378"/>
        <dbReference type="ChEBI" id="CHEBI:57856"/>
        <dbReference type="ChEBI" id="CHEBI:59789"/>
        <dbReference type="ChEBI" id="CHEBI:85452"/>
        <dbReference type="ChEBI" id="CHEBI:85454"/>
        <dbReference type="EC" id="2.1.1.37"/>
    </reaction>
</comment>
<dbReference type="PANTHER" id="PTHR10629:SF52">
    <property type="entry name" value="DNA (CYTOSINE-5)-METHYLTRANSFERASE 1"/>
    <property type="match status" value="1"/>
</dbReference>
<dbReference type="PROSITE" id="PS51679">
    <property type="entry name" value="SAM_MT_C5"/>
    <property type="match status" value="1"/>
</dbReference>
<dbReference type="EC" id="2.1.1.37" evidence="1"/>
<evidence type="ECO:0000256" key="2">
    <source>
        <dbReference type="ARBA" id="ARBA00022603"/>
    </source>
</evidence>
<dbReference type="Gene3D" id="3.40.50.150">
    <property type="entry name" value="Vaccinia Virus protein VP39"/>
    <property type="match status" value="1"/>
</dbReference>
<dbReference type="RefSeq" id="WP_073303776.1">
    <property type="nucleotide sequence ID" value="NZ_FRAW01000011.1"/>
</dbReference>
<organism evidence="8 9">
    <name type="scientific">Fibrobacter intestinalis</name>
    <dbReference type="NCBI Taxonomy" id="28122"/>
    <lineage>
        <taxon>Bacteria</taxon>
        <taxon>Pseudomonadati</taxon>
        <taxon>Fibrobacterota</taxon>
        <taxon>Fibrobacteria</taxon>
        <taxon>Fibrobacterales</taxon>
        <taxon>Fibrobacteraceae</taxon>
        <taxon>Fibrobacter</taxon>
    </lineage>
</organism>
<comment type="caution">
    <text evidence="7">Lacks conserved residue(s) required for the propagation of feature annotation.</text>
</comment>
<evidence type="ECO:0000256" key="7">
    <source>
        <dbReference type="PROSITE-ProRule" id="PRU01016"/>
    </source>
</evidence>
<dbReference type="EMBL" id="FRAW01000011">
    <property type="protein sequence ID" value="SHK60201.1"/>
    <property type="molecule type" value="Genomic_DNA"/>
</dbReference>
<dbReference type="Pfam" id="PF00145">
    <property type="entry name" value="DNA_methylase"/>
    <property type="match status" value="1"/>
</dbReference>
<proteinExistence type="inferred from homology"/>
<reference evidence="9" key="1">
    <citation type="submission" date="2016-11" db="EMBL/GenBank/DDBJ databases">
        <authorList>
            <person name="Varghese N."/>
            <person name="Submissions S."/>
        </authorList>
    </citation>
    <scope>NUCLEOTIDE SEQUENCE [LARGE SCALE GENOMIC DNA]</scope>
    <source>
        <strain evidence="9">UWOS</strain>
    </source>
</reference>
<evidence type="ECO:0000256" key="3">
    <source>
        <dbReference type="ARBA" id="ARBA00022679"/>
    </source>
</evidence>
<evidence type="ECO:0000256" key="5">
    <source>
        <dbReference type="ARBA" id="ARBA00022747"/>
    </source>
</evidence>
<name>A0A1M6TTE1_9BACT</name>
<evidence type="ECO:0000256" key="1">
    <source>
        <dbReference type="ARBA" id="ARBA00011975"/>
    </source>
</evidence>
<dbReference type="PROSITE" id="PS00095">
    <property type="entry name" value="C5_MTASE_2"/>
    <property type="match status" value="1"/>
</dbReference>